<sequence>MDDLQKIEIKYKKKYVKFTSLTSYQIRLNEIKNGIIQIDQEKLDKLDKRKQLIHKLEQLNKLSQSENMSCRSNIINIKEKHQKKHRSGVKVLQQHKADQHESITRLTNKQKLNITDIKIDVNWESIILNREQQLYQIVQFFVQ</sequence>
<protein>
    <submittedName>
        <fullName evidence="1">Uncharacterized protein</fullName>
    </submittedName>
</protein>
<gene>
    <name evidence="1" type="ORF">SS50377_27568</name>
</gene>
<keyword evidence="2" id="KW-1185">Reference proteome</keyword>
<proteinExistence type="predicted"/>
<evidence type="ECO:0000313" key="1">
    <source>
        <dbReference type="EMBL" id="KAH0571267.1"/>
    </source>
</evidence>
<evidence type="ECO:0000313" key="2">
    <source>
        <dbReference type="Proteomes" id="UP000018208"/>
    </source>
</evidence>
<dbReference type="AlphaFoldDB" id="A0A9P8RW99"/>
<comment type="caution">
    <text evidence="1">The sequence shown here is derived from an EMBL/GenBank/DDBJ whole genome shotgun (WGS) entry which is preliminary data.</text>
</comment>
<dbReference type="KEGG" id="ssao:94301591"/>
<name>A0A9P8RW99_9EUKA</name>
<dbReference type="Proteomes" id="UP000018208">
    <property type="component" value="Unassembled WGS sequence"/>
</dbReference>
<dbReference type="RefSeq" id="XP_067762040.1">
    <property type="nucleotide sequence ID" value="XM_067911353.1"/>
</dbReference>
<accession>A0A9P8RW99</accession>
<reference evidence="1 2" key="1">
    <citation type="journal article" date="2014" name="PLoS Genet.">
        <title>The Genome of Spironucleus salmonicida Highlights a Fish Pathogen Adapted to Fluctuating Environments.</title>
        <authorList>
            <person name="Xu F."/>
            <person name="Jerlstrom-Hultqvist J."/>
            <person name="Einarsson E."/>
            <person name="Astvaldsson A."/>
            <person name="Svard S.G."/>
            <person name="Andersson J.O."/>
        </authorList>
    </citation>
    <scope>NUCLEOTIDE SEQUENCE [LARGE SCALE GENOMIC DNA]</scope>
    <source>
        <strain evidence="1 2">ATCC 50377</strain>
    </source>
</reference>
<dbReference type="GeneID" id="94301591"/>
<dbReference type="EMBL" id="AUWU02000007">
    <property type="protein sequence ID" value="KAH0571267.1"/>
    <property type="molecule type" value="Genomic_DNA"/>
</dbReference>
<organism evidence="1 2">
    <name type="scientific">Spironucleus salmonicida</name>
    <dbReference type="NCBI Taxonomy" id="348837"/>
    <lineage>
        <taxon>Eukaryota</taxon>
        <taxon>Metamonada</taxon>
        <taxon>Diplomonadida</taxon>
        <taxon>Hexamitidae</taxon>
        <taxon>Hexamitinae</taxon>
        <taxon>Spironucleus</taxon>
    </lineage>
</organism>